<dbReference type="InterPro" id="IPR032716">
    <property type="entry name" value="ACC_epsilon"/>
</dbReference>
<name>A0ABS2VZX3_STRAS</name>
<evidence type="ECO:0000313" key="2">
    <source>
        <dbReference type="EMBL" id="MBN0048578.1"/>
    </source>
</evidence>
<keyword evidence="3" id="KW-1185">Reference proteome</keyword>
<proteinExistence type="predicted"/>
<comment type="caution">
    <text evidence="2">The sequence shown here is derived from an EMBL/GenBank/DDBJ whole genome shotgun (WGS) entry which is preliminary data.</text>
</comment>
<gene>
    <name evidence="2" type="ORF">JS756_31690</name>
</gene>
<feature type="compositionally biased region" description="Polar residues" evidence="1">
    <location>
        <begin position="61"/>
        <end position="72"/>
    </location>
</feature>
<dbReference type="EMBL" id="JAFFZS010000042">
    <property type="protein sequence ID" value="MBN0048578.1"/>
    <property type="molecule type" value="Genomic_DNA"/>
</dbReference>
<evidence type="ECO:0000256" key="1">
    <source>
        <dbReference type="SAM" id="MobiDB-lite"/>
    </source>
</evidence>
<organism evidence="2 3">
    <name type="scientific">Streptomyces actuosus</name>
    <dbReference type="NCBI Taxonomy" id="1885"/>
    <lineage>
        <taxon>Bacteria</taxon>
        <taxon>Bacillati</taxon>
        <taxon>Actinomycetota</taxon>
        <taxon>Actinomycetes</taxon>
        <taxon>Kitasatosporales</taxon>
        <taxon>Streptomycetaceae</taxon>
        <taxon>Streptomyces</taxon>
    </lineage>
</organism>
<reference evidence="2 3" key="1">
    <citation type="submission" date="2021-02" db="EMBL/GenBank/DDBJ databases">
        <title>Whole genome sequencing of Streptomyces actuosus VRA1.</title>
        <authorList>
            <person name="Sen G."/>
            <person name="Sen A."/>
        </authorList>
    </citation>
    <scope>NUCLEOTIDE SEQUENCE [LARGE SCALE GENOMIC DNA]</scope>
    <source>
        <strain evidence="2 3">VRA1</strain>
    </source>
</reference>
<protein>
    <submittedName>
        <fullName evidence="2">Acyl-CoA carboxylase subunit epsilon</fullName>
    </submittedName>
</protein>
<dbReference type="RefSeq" id="WP_205386711.1">
    <property type="nucleotide sequence ID" value="NZ_JAFFZS010000042.1"/>
</dbReference>
<sequence>MNRSENAALVRVERGVAGEEELAALAAVLLARAAVARGHCPDAGPPPRPVARWNGLEPRRSYQSPVSWQAVT</sequence>
<accession>A0ABS2VZX3</accession>
<dbReference type="Proteomes" id="UP000788262">
    <property type="component" value="Unassembled WGS sequence"/>
</dbReference>
<feature type="region of interest" description="Disordered" evidence="1">
    <location>
        <begin position="38"/>
        <end position="72"/>
    </location>
</feature>
<evidence type="ECO:0000313" key="3">
    <source>
        <dbReference type="Proteomes" id="UP000788262"/>
    </source>
</evidence>
<dbReference type="Pfam" id="PF13822">
    <property type="entry name" value="ACC_epsilon"/>
    <property type="match status" value="1"/>
</dbReference>